<evidence type="ECO:0000313" key="1">
    <source>
        <dbReference type="EMBL" id="KAH6617388.1"/>
    </source>
</evidence>
<reference evidence="1 2" key="1">
    <citation type="journal article" date="2021" name="Nat. Commun.">
        <title>Genetic determinants of endophytism in the Arabidopsis root mycobiome.</title>
        <authorList>
            <person name="Mesny F."/>
            <person name="Miyauchi S."/>
            <person name="Thiergart T."/>
            <person name="Pickel B."/>
            <person name="Atanasova L."/>
            <person name="Karlsson M."/>
            <person name="Huettel B."/>
            <person name="Barry K.W."/>
            <person name="Haridas S."/>
            <person name="Chen C."/>
            <person name="Bauer D."/>
            <person name="Andreopoulos W."/>
            <person name="Pangilinan J."/>
            <person name="LaButti K."/>
            <person name="Riley R."/>
            <person name="Lipzen A."/>
            <person name="Clum A."/>
            <person name="Drula E."/>
            <person name="Henrissat B."/>
            <person name="Kohler A."/>
            <person name="Grigoriev I.V."/>
            <person name="Martin F.M."/>
            <person name="Hacquard S."/>
        </authorList>
    </citation>
    <scope>NUCLEOTIDE SEQUENCE [LARGE SCALE GENOMIC DNA]</scope>
    <source>
        <strain evidence="1 2">MPI-SDFR-AT-0079</strain>
    </source>
</reference>
<accession>A0ACB7NZM2</accession>
<comment type="caution">
    <text evidence="1">The sequence shown here is derived from an EMBL/GenBank/DDBJ whole genome shotgun (WGS) entry which is preliminary data.</text>
</comment>
<organism evidence="1 2">
    <name type="scientific">Chaetomium tenue</name>
    <dbReference type="NCBI Taxonomy" id="1854479"/>
    <lineage>
        <taxon>Eukaryota</taxon>
        <taxon>Fungi</taxon>
        <taxon>Dikarya</taxon>
        <taxon>Ascomycota</taxon>
        <taxon>Pezizomycotina</taxon>
        <taxon>Sordariomycetes</taxon>
        <taxon>Sordariomycetidae</taxon>
        <taxon>Sordariales</taxon>
        <taxon>Chaetomiaceae</taxon>
        <taxon>Chaetomium</taxon>
    </lineage>
</organism>
<protein>
    <submittedName>
        <fullName evidence="1">Uncharacterized protein</fullName>
    </submittedName>
</protein>
<keyword evidence="2" id="KW-1185">Reference proteome</keyword>
<evidence type="ECO:0000313" key="2">
    <source>
        <dbReference type="Proteomes" id="UP000724584"/>
    </source>
</evidence>
<gene>
    <name evidence="1" type="ORF">F5144DRAFT_596418</name>
</gene>
<proteinExistence type="predicted"/>
<name>A0ACB7NZM2_9PEZI</name>
<sequence>MENLPPKYVSPPGMWKTKLGLRAGSVLCVIILAGLSGSLAANPRIEAGALLMVVLAPAIIVTFVWDVAEAACILKRGGNRGIHPGAIVAIDLLAWLGWAIVDLMLSSFGVISRPRYMIQDYSGYDNDRYQYDESKVTAEDRALETEIQGKGRAMIVFGVVTT</sequence>
<dbReference type="Proteomes" id="UP000724584">
    <property type="component" value="Unassembled WGS sequence"/>
</dbReference>
<dbReference type="EMBL" id="JAGIZQ010000007">
    <property type="protein sequence ID" value="KAH6617388.1"/>
    <property type="molecule type" value="Genomic_DNA"/>
</dbReference>